<accession>A0ABR2WG76</accession>
<sequence>MRYLIAVVVLVIVKSSVEGSIMIPIKGPLSRNYPALTMYRLEFKKEIGNEGDVEENSEPDKLSFQIYSIQEDTQVIASIDTQIKTSSHDKIESTSSMTEKLPISHNSTQQLETPISTTNTTSPISATKSATNKSTSVKPTVTSKVEPTYKTLRRVPNQSTHVSNEMGTQWSTSFSYSSSFTTTYSHTQFVQPTLFPPHRVFNPYYNVIR</sequence>
<feature type="signal peptide" evidence="2">
    <location>
        <begin position="1"/>
        <end position="19"/>
    </location>
</feature>
<organism evidence="3 4">
    <name type="scientific">Basidiobolus ranarum</name>
    <dbReference type="NCBI Taxonomy" id="34480"/>
    <lineage>
        <taxon>Eukaryota</taxon>
        <taxon>Fungi</taxon>
        <taxon>Fungi incertae sedis</taxon>
        <taxon>Zoopagomycota</taxon>
        <taxon>Entomophthoromycotina</taxon>
        <taxon>Basidiobolomycetes</taxon>
        <taxon>Basidiobolales</taxon>
        <taxon>Basidiobolaceae</taxon>
        <taxon>Basidiobolus</taxon>
    </lineage>
</organism>
<proteinExistence type="predicted"/>
<keyword evidence="2" id="KW-0732">Signal</keyword>
<evidence type="ECO:0000313" key="4">
    <source>
        <dbReference type="Proteomes" id="UP001479436"/>
    </source>
</evidence>
<evidence type="ECO:0000256" key="2">
    <source>
        <dbReference type="SAM" id="SignalP"/>
    </source>
</evidence>
<keyword evidence="4" id="KW-1185">Reference proteome</keyword>
<comment type="caution">
    <text evidence="3">The sequence shown here is derived from an EMBL/GenBank/DDBJ whole genome shotgun (WGS) entry which is preliminary data.</text>
</comment>
<feature type="compositionally biased region" description="Polar residues" evidence="1">
    <location>
        <begin position="93"/>
        <end position="112"/>
    </location>
</feature>
<feature type="chain" id="PRO_5045795306" evidence="2">
    <location>
        <begin position="20"/>
        <end position="209"/>
    </location>
</feature>
<dbReference type="Proteomes" id="UP001479436">
    <property type="component" value="Unassembled WGS sequence"/>
</dbReference>
<evidence type="ECO:0000313" key="3">
    <source>
        <dbReference type="EMBL" id="KAK9760522.1"/>
    </source>
</evidence>
<protein>
    <submittedName>
        <fullName evidence="3">Uncharacterized protein</fullName>
    </submittedName>
</protein>
<feature type="compositionally biased region" description="Low complexity" evidence="1">
    <location>
        <begin position="113"/>
        <end position="136"/>
    </location>
</feature>
<gene>
    <name evidence="3" type="ORF">K7432_015364</name>
</gene>
<dbReference type="EMBL" id="JASJQH010002061">
    <property type="protein sequence ID" value="KAK9760522.1"/>
    <property type="molecule type" value="Genomic_DNA"/>
</dbReference>
<feature type="region of interest" description="Disordered" evidence="1">
    <location>
        <begin position="87"/>
        <end position="142"/>
    </location>
</feature>
<reference evidence="3 4" key="1">
    <citation type="submission" date="2023-04" db="EMBL/GenBank/DDBJ databases">
        <title>Genome of Basidiobolus ranarum AG-B5.</title>
        <authorList>
            <person name="Stajich J.E."/>
            <person name="Carter-House D."/>
            <person name="Gryganskyi A."/>
        </authorList>
    </citation>
    <scope>NUCLEOTIDE SEQUENCE [LARGE SCALE GENOMIC DNA]</scope>
    <source>
        <strain evidence="3 4">AG-B5</strain>
    </source>
</reference>
<name>A0ABR2WG76_9FUNG</name>
<evidence type="ECO:0000256" key="1">
    <source>
        <dbReference type="SAM" id="MobiDB-lite"/>
    </source>
</evidence>